<reference evidence="1" key="1">
    <citation type="submission" date="2022-07" db="EMBL/GenBank/DDBJ databases">
        <title>Phylogenomic reconstructions and comparative analyses of Kickxellomycotina fungi.</title>
        <authorList>
            <person name="Reynolds N.K."/>
            <person name="Stajich J.E."/>
            <person name="Barry K."/>
            <person name="Grigoriev I.V."/>
            <person name="Crous P."/>
            <person name="Smith M.E."/>
        </authorList>
    </citation>
    <scope>NUCLEOTIDE SEQUENCE</scope>
    <source>
        <strain evidence="1">CBS 109366</strain>
    </source>
</reference>
<gene>
    <name evidence="1" type="ORF">IWQ57_003998</name>
</gene>
<organism evidence="1 2">
    <name type="scientific">Coemansia nantahalensis</name>
    <dbReference type="NCBI Taxonomy" id="2789366"/>
    <lineage>
        <taxon>Eukaryota</taxon>
        <taxon>Fungi</taxon>
        <taxon>Fungi incertae sedis</taxon>
        <taxon>Zoopagomycota</taxon>
        <taxon>Kickxellomycotina</taxon>
        <taxon>Kickxellomycetes</taxon>
        <taxon>Kickxellales</taxon>
        <taxon>Kickxellaceae</taxon>
        <taxon>Coemansia</taxon>
    </lineage>
</organism>
<protein>
    <submittedName>
        <fullName evidence="1">Uncharacterized protein</fullName>
    </submittedName>
</protein>
<accession>A0ACC1JTV1</accession>
<dbReference type="EMBL" id="JANBUJ010001455">
    <property type="protein sequence ID" value="KAJ2767312.1"/>
    <property type="molecule type" value="Genomic_DNA"/>
</dbReference>
<dbReference type="Proteomes" id="UP001140234">
    <property type="component" value="Unassembled WGS sequence"/>
</dbReference>
<comment type="caution">
    <text evidence="1">The sequence shown here is derived from an EMBL/GenBank/DDBJ whole genome shotgun (WGS) entry which is preliminary data.</text>
</comment>
<evidence type="ECO:0000313" key="2">
    <source>
        <dbReference type="Proteomes" id="UP001140234"/>
    </source>
</evidence>
<feature type="non-terminal residue" evidence="1">
    <location>
        <position position="337"/>
    </location>
</feature>
<keyword evidence="2" id="KW-1185">Reference proteome</keyword>
<sequence length="337" mass="36774">MHAALRRACVCALRGGPVAARSPARFWCQSAAARAAAPTHADTVSAAIRDVIVGPASAAAQGPGRRRPRSGAPRATGGSEDSADAELAWQQQHTGHQRIRDSLDASLKCELRRGDPDQTHRHILVRELVAAIRSLGAGRLSEALDGSDSAQAPVVAAWDKYAKVAAHADAEALLRQIPAPAASLLVCELIFMRGSGRYLWRFEQALRIFADFRALGRPMDTPLEFSLYLRALNRLGKHRLVIHEVAQYGARAQHLADACLPVAIMRQVVAAYFRGNRPDRAMGVFNDMRHSEHYRGAITPHVYTTVLRGALMAGRLPDTELLVLVDELLDVLQQPDY</sequence>
<proteinExistence type="predicted"/>
<evidence type="ECO:0000313" key="1">
    <source>
        <dbReference type="EMBL" id="KAJ2767312.1"/>
    </source>
</evidence>
<name>A0ACC1JTV1_9FUNG</name>